<dbReference type="EMBL" id="CABIJS010000455">
    <property type="protein sequence ID" value="VUZ52030.1"/>
    <property type="molecule type" value="Genomic_DNA"/>
</dbReference>
<name>A0A564YXN8_HYMDI</name>
<evidence type="ECO:0000256" key="1">
    <source>
        <dbReference type="SAM" id="MobiDB-lite"/>
    </source>
</evidence>
<feature type="compositionally biased region" description="Acidic residues" evidence="1">
    <location>
        <begin position="51"/>
        <end position="84"/>
    </location>
</feature>
<sequence length="209" mass="24016">MLFGKKSLLFVILLCLAFGTSLAYNHRRPRHFYHGDGDGDKNLNGLHKLSDDDDREDDDDDDDDEDDDDDDEDDDDDDDDDDSDHDDHDGYVHFPPNIHAEDWSRMTWHIRAHVALAIFESIPNIPVELINLIVYKDLEFLEYIVKKHDNIEGLVRHMDPSTLQHFCQNVPSFGIIVGQLDPEVLETLIVIHPTLDSCIVRPIATEESQ</sequence>
<evidence type="ECO:0000313" key="4">
    <source>
        <dbReference type="EMBL" id="VUZ52031.1"/>
    </source>
</evidence>
<evidence type="ECO:0000313" key="5">
    <source>
        <dbReference type="Proteomes" id="UP000321570"/>
    </source>
</evidence>
<feature type="region of interest" description="Disordered" evidence="1">
    <location>
        <begin position="38"/>
        <end position="91"/>
    </location>
</feature>
<feature type="signal peptide" evidence="2">
    <location>
        <begin position="1"/>
        <end position="23"/>
    </location>
</feature>
<protein>
    <submittedName>
        <fullName evidence="4">Uncharacterized protein</fullName>
    </submittedName>
</protein>
<proteinExistence type="predicted"/>
<dbReference type="EMBL" id="CABIJS010000455">
    <property type="protein sequence ID" value="VUZ52031.1"/>
    <property type="molecule type" value="Genomic_DNA"/>
</dbReference>
<dbReference type="AlphaFoldDB" id="A0A564YXN8"/>
<feature type="chain" id="PRO_5044618256" evidence="2">
    <location>
        <begin position="24"/>
        <end position="209"/>
    </location>
</feature>
<dbReference type="Proteomes" id="UP000321570">
    <property type="component" value="Unassembled WGS sequence"/>
</dbReference>
<keyword evidence="2" id="KW-0732">Signal</keyword>
<gene>
    <name evidence="4" type="ORF">WMSIL1_LOCUS10622</name>
    <name evidence="3" type="ORF">WMSIL1_LOCUS10623</name>
</gene>
<evidence type="ECO:0000256" key="2">
    <source>
        <dbReference type="SAM" id="SignalP"/>
    </source>
</evidence>
<evidence type="ECO:0000313" key="3">
    <source>
        <dbReference type="EMBL" id="VUZ52030.1"/>
    </source>
</evidence>
<accession>A0A564YXN8</accession>
<reference evidence="4 5" key="1">
    <citation type="submission" date="2019-07" db="EMBL/GenBank/DDBJ databases">
        <authorList>
            <person name="Jastrzebski P J."/>
            <person name="Paukszto L."/>
            <person name="Jastrzebski P J."/>
        </authorList>
    </citation>
    <scope>NUCLEOTIDE SEQUENCE [LARGE SCALE GENOMIC DNA]</scope>
    <source>
        <strain evidence="4 5">WMS-il1</strain>
    </source>
</reference>
<organism evidence="4 5">
    <name type="scientific">Hymenolepis diminuta</name>
    <name type="common">Rat tapeworm</name>
    <dbReference type="NCBI Taxonomy" id="6216"/>
    <lineage>
        <taxon>Eukaryota</taxon>
        <taxon>Metazoa</taxon>
        <taxon>Spiralia</taxon>
        <taxon>Lophotrochozoa</taxon>
        <taxon>Platyhelminthes</taxon>
        <taxon>Cestoda</taxon>
        <taxon>Eucestoda</taxon>
        <taxon>Cyclophyllidea</taxon>
        <taxon>Hymenolepididae</taxon>
        <taxon>Hymenolepis</taxon>
    </lineage>
</organism>
<keyword evidence="5" id="KW-1185">Reference proteome</keyword>